<evidence type="ECO:0000313" key="1">
    <source>
        <dbReference type="EMBL" id="RBP00687.1"/>
    </source>
</evidence>
<dbReference type="InterPro" id="IPR011013">
    <property type="entry name" value="Gal_mutarotase_sf_dom"/>
</dbReference>
<gene>
    <name evidence="1" type="ORF">DES48_102454</name>
</gene>
<dbReference type="SUPFAM" id="SSF74650">
    <property type="entry name" value="Galactose mutarotase-like"/>
    <property type="match status" value="1"/>
</dbReference>
<keyword evidence="2" id="KW-1185">Reference proteome</keyword>
<dbReference type="RefSeq" id="WP_113867548.1">
    <property type="nucleotide sequence ID" value="NZ_BAABQN010000002.1"/>
</dbReference>
<dbReference type="OrthoDB" id="9795355at2"/>
<dbReference type="PANTHER" id="PTHR11122">
    <property type="entry name" value="APOSPORY-ASSOCIATED PROTEIN C-RELATED"/>
    <property type="match status" value="1"/>
</dbReference>
<dbReference type="STRING" id="200904.GCA_900168775_00711"/>
<proteinExistence type="predicted"/>
<comment type="caution">
    <text evidence="1">The sequence shown here is derived from an EMBL/GenBank/DDBJ whole genome shotgun (WGS) entry which is preliminary data.</text>
</comment>
<dbReference type="EMBL" id="QNRI01000002">
    <property type="protein sequence ID" value="RBP00687.1"/>
    <property type="molecule type" value="Genomic_DNA"/>
</dbReference>
<organism evidence="1 2">
    <name type="scientific">Paraliobacillus ryukyuensis</name>
    <dbReference type="NCBI Taxonomy" id="200904"/>
    <lineage>
        <taxon>Bacteria</taxon>
        <taxon>Bacillati</taxon>
        <taxon>Bacillota</taxon>
        <taxon>Bacilli</taxon>
        <taxon>Bacillales</taxon>
        <taxon>Bacillaceae</taxon>
        <taxon>Paraliobacillus</taxon>
    </lineage>
</organism>
<dbReference type="GO" id="GO:0016853">
    <property type="term" value="F:isomerase activity"/>
    <property type="evidence" value="ECO:0007669"/>
    <property type="project" value="InterPro"/>
</dbReference>
<dbReference type="PANTHER" id="PTHR11122:SF13">
    <property type="entry name" value="GLUCOSE-6-PHOSPHATE 1-EPIMERASE"/>
    <property type="match status" value="1"/>
</dbReference>
<dbReference type="Pfam" id="PF01263">
    <property type="entry name" value="Aldose_epim"/>
    <property type="match status" value="1"/>
</dbReference>
<dbReference type="GO" id="GO:0005975">
    <property type="term" value="P:carbohydrate metabolic process"/>
    <property type="evidence" value="ECO:0007669"/>
    <property type="project" value="InterPro"/>
</dbReference>
<accession>A0A366EE68</accession>
<dbReference type="GO" id="GO:0030246">
    <property type="term" value="F:carbohydrate binding"/>
    <property type="evidence" value="ECO:0007669"/>
    <property type="project" value="InterPro"/>
</dbReference>
<reference evidence="1 2" key="1">
    <citation type="submission" date="2018-06" db="EMBL/GenBank/DDBJ databases">
        <title>Genomic Encyclopedia of Type Strains, Phase IV (KMG-IV): sequencing the most valuable type-strain genomes for metagenomic binning, comparative biology and taxonomic classification.</title>
        <authorList>
            <person name="Goeker M."/>
        </authorList>
    </citation>
    <scope>NUCLEOTIDE SEQUENCE [LARGE SCALE GENOMIC DNA]</scope>
    <source>
        <strain evidence="1 2">DSM 15140</strain>
    </source>
</reference>
<dbReference type="InterPro" id="IPR014718">
    <property type="entry name" value="GH-type_carb-bd"/>
</dbReference>
<dbReference type="AlphaFoldDB" id="A0A366EE68"/>
<dbReference type="Gene3D" id="2.70.98.10">
    <property type="match status" value="1"/>
</dbReference>
<dbReference type="InterPro" id="IPR008183">
    <property type="entry name" value="Aldose_1/G6P_1-epimerase"/>
</dbReference>
<sequence length="286" mass="33534">MYKIETYEEQSFAMYQLSNEDDTSWITVCPERGGIIIGYGVDGREYLYLNKETLYDRKKNIRGGIPILFPISGQLENKTYNWDGKSYEMPNHGLARIHPWEVIDTNCDDEKASISILFESSIGTKGTFPFDFEVVFTYTLKQNQLFIHQSYRNLDSKKMPIYPGLHPYFKSKSKVLSLNTEVDTYFDYNDNQEKSFNKEINLEGLKEAVVLETEHQKLEAQYDEDIDLRIETATDFRYTVLWTEQDKEFVCIEPWTATTGELNRKEELIMVEPKDSLETWVSFQIV</sequence>
<name>A0A366EE68_9BACI</name>
<evidence type="ECO:0000313" key="2">
    <source>
        <dbReference type="Proteomes" id="UP000252254"/>
    </source>
</evidence>
<protein>
    <submittedName>
        <fullName evidence="1">Galactose mutarotase-like enzyme</fullName>
    </submittedName>
</protein>
<dbReference type="Proteomes" id="UP000252254">
    <property type="component" value="Unassembled WGS sequence"/>
</dbReference>